<evidence type="ECO:0000256" key="4">
    <source>
        <dbReference type="ARBA" id="ARBA00013213"/>
    </source>
</evidence>
<reference evidence="15 16" key="1">
    <citation type="journal article" date="2018" name="Genome Announc.">
        <title>Draft Genome Sequence of "Candidatus Phycosocius bacilliformis," an Alphaproteobacterial Ectosymbiont of the Hydrocarbon-Producing Green Alga Botryococcus braunii.</title>
        <authorList>
            <person name="Tanabe Y."/>
            <person name="Yamaguchi H."/>
            <person name="Watanabe M.M."/>
        </authorList>
    </citation>
    <scope>NUCLEOTIDE SEQUENCE [LARGE SCALE GENOMIC DNA]</scope>
    <source>
        <strain evidence="15 16">BOTRYCO-2</strain>
    </source>
</reference>
<sequence length="423" mass="43464">MAVLRIGIAGLGTVGGGLLKLAFGRGPLAAAVRVTGVSARTKGRARDVDISAIAWFDDPVALAKSPEIDVFVELMGGSEGTARKAVEAALAAGKHVVTANKALLAEHGAALAKLAAQNGAEIRYEAAVAGGIPVIKALREGLAANHINAVSGVLNGTCNYILTEMDVSGRGFAAVLADAQRLGYAEADPTLDVSGADAGHKLAILSAIAIGGAPNFAAMRLEGIQAIEPIDLESAKFLGRRVKLLAKTSRQGDQVVQSVRPTLLAQDHPIARVNGPLNAVVIDADPVGRLSLVGAGAGAGPTASAVAGDLIDLSHEDSRPVFSGPGQSQTLQAAKGGLLASSKFYVRLRVPDRAGTIAKITDTLAKHLVSIESFLQKPPEDAARVPIVLTTQPMAEHDLLEALGELSRLDVLVEAPVLMPLED</sequence>
<dbReference type="NCBIfam" id="NF004976">
    <property type="entry name" value="PRK06349.1"/>
    <property type="match status" value="1"/>
</dbReference>
<dbReference type="Pfam" id="PF00742">
    <property type="entry name" value="Homoserine_dh"/>
    <property type="match status" value="1"/>
</dbReference>
<evidence type="ECO:0000256" key="13">
    <source>
        <dbReference type="RuleBase" id="RU004171"/>
    </source>
</evidence>
<dbReference type="Gene3D" id="3.30.70.260">
    <property type="match status" value="1"/>
</dbReference>
<dbReference type="InterPro" id="IPR045865">
    <property type="entry name" value="ACT-like_dom_sf"/>
</dbReference>
<gene>
    <name evidence="15" type="primary">hom</name>
    <name evidence="15" type="ORF">PbB2_00900</name>
</gene>
<dbReference type="OrthoDB" id="9808167at2"/>
<dbReference type="InterPro" id="IPR036291">
    <property type="entry name" value="NAD(P)-bd_dom_sf"/>
</dbReference>
<dbReference type="SUPFAM" id="SSF55021">
    <property type="entry name" value="ACT-like"/>
    <property type="match status" value="1"/>
</dbReference>
<evidence type="ECO:0000256" key="12">
    <source>
        <dbReference type="PIRSR" id="PIRSR000098-2"/>
    </source>
</evidence>
<evidence type="ECO:0000256" key="11">
    <source>
        <dbReference type="PIRSR" id="PIRSR000098-1"/>
    </source>
</evidence>
<dbReference type="InterPro" id="IPR019811">
    <property type="entry name" value="HDH_CS"/>
</dbReference>
<comment type="pathway">
    <text evidence="2">Amino-acid biosynthesis; L-methionine biosynthesis via de novo pathway; L-homoserine from L-aspartate: step 3/3.</text>
</comment>
<dbReference type="PANTHER" id="PTHR43331">
    <property type="entry name" value="HOMOSERINE DEHYDROGENASE"/>
    <property type="match status" value="1"/>
</dbReference>
<evidence type="ECO:0000256" key="8">
    <source>
        <dbReference type="ARBA" id="ARBA00022857"/>
    </source>
</evidence>
<comment type="caution">
    <text evidence="15">The sequence shown here is derived from an EMBL/GenBank/DDBJ whole genome shotgun (WGS) entry which is preliminary data.</text>
</comment>
<evidence type="ECO:0000313" key="15">
    <source>
        <dbReference type="EMBL" id="GBF57235.1"/>
    </source>
</evidence>
<dbReference type="InterPro" id="IPR001342">
    <property type="entry name" value="HDH_cat"/>
</dbReference>
<dbReference type="Proteomes" id="UP000245086">
    <property type="component" value="Unassembled WGS sequence"/>
</dbReference>
<dbReference type="RefSeq" id="WP_108984101.1">
    <property type="nucleotide sequence ID" value="NZ_BFBR01000002.1"/>
</dbReference>
<dbReference type="EC" id="1.1.1.3" evidence="4"/>
<dbReference type="GO" id="GO:0009088">
    <property type="term" value="P:threonine biosynthetic process"/>
    <property type="evidence" value="ECO:0007669"/>
    <property type="project" value="UniProtKB-UniPathway"/>
</dbReference>
<evidence type="ECO:0000256" key="9">
    <source>
        <dbReference type="ARBA" id="ARBA00023002"/>
    </source>
</evidence>
<dbReference type="InterPro" id="IPR016204">
    <property type="entry name" value="HDH"/>
</dbReference>
<evidence type="ECO:0000256" key="10">
    <source>
        <dbReference type="ARBA" id="ARBA00023167"/>
    </source>
</evidence>
<dbReference type="AlphaFoldDB" id="A0A2P2E856"/>
<keyword evidence="16" id="KW-1185">Reference proteome</keyword>
<feature type="domain" description="ACT" evidence="14">
    <location>
        <begin position="345"/>
        <end position="420"/>
    </location>
</feature>
<feature type="active site" description="Proton donor" evidence="11">
    <location>
        <position position="201"/>
    </location>
</feature>
<keyword evidence="8 12" id="KW-0521">NADP</keyword>
<dbReference type="GO" id="GO:0004412">
    <property type="term" value="F:homoserine dehydrogenase activity"/>
    <property type="evidence" value="ECO:0007669"/>
    <property type="project" value="UniProtKB-EC"/>
</dbReference>
<proteinExistence type="inferred from homology"/>
<evidence type="ECO:0000256" key="2">
    <source>
        <dbReference type="ARBA" id="ARBA00005062"/>
    </source>
</evidence>
<feature type="binding site" evidence="12">
    <location>
        <position position="101"/>
    </location>
    <ligand>
        <name>NADPH</name>
        <dbReference type="ChEBI" id="CHEBI:57783"/>
    </ligand>
</feature>
<dbReference type="PROSITE" id="PS01042">
    <property type="entry name" value="HOMOSER_DHGENASE"/>
    <property type="match status" value="1"/>
</dbReference>
<feature type="binding site" evidence="12">
    <location>
        <position position="186"/>
    </location>
    <ligand>
        <name>L-homoserine</name>
        <dbReference type="ChEBI" id="CHEBI:57476"/>
    </ligand>
</feature>
<keyword evidence="7" id="KW-0791">Threonine biosynthesis</keyword>
<dbReference type="SUPFAM" id="SSF55347">
    <property type="entry name" value="Glyceraldehyde-3-phosphate dehydrogenase-like, C-terminal domain"/>
    <property type="match status" value="1"/>
</dbReference>
<evidence type="ECO:0000313" key="16">
    <source>
        <dbReference type="Proteomes" id="UP000245086"/>
    </source>
</evidence>
<dbReference type="GO" id="GO:0009086">
    <property type="term" value="P:methionine biosynthetic process"/>
    <property type="evidence" value="ECO:0007669"/>
    <property type="project" value="UniProtKB-KW"/>
</dbReference>
<evidence type="ECO:0000256" key="5">
    <source>
        <dbReference type="ARBA" id="ARBA00013376"/>
    </source>
</evidence>
<dbReference type="Gene3D" id="3.40.50.720">
    <property type="entry name" value="NAD(P)-binding Rossmann-like Domain"/>
    <property type="match status" value="1"/>
</dbReference>
<evidence type="ECO:0000256" key="1">
    <source>
        <dbReference type="ARBA" id="ARBA00005056"/>
    </source>
</evidence>
<dbReference type="UniPathway" id="UPA00051">
    <property type="reaction ID" value="UER00465"/>
</dbReference>
<dbReference type="InterPro" id="IPR002912">
    <property type="entry name" value="ACT_dom"/>
</dbReference>
<dbReference type="PANTHER" id="PTHR43331:SF1">
    <property type="entry name" value="HOMOSERINE DEHYDROGENASE"/>
    <property type="match status" value="1"/>
</dbReference>
<dbReference type="Gene3D" id="3.30.360.10">
    <property type="entry name" value="Dihydrodipicolinate Reductase, domain 2"/>
    <property type="match status" value="1"/>
</dbReference>
<dbReference type="InterPro" id="IPR005106">
    <property type="entry name" value="Asp/hSer_DH_NAD-bd"/>
</dbReference>
<dbReference type="Pfam" id="PF01842">
    <property type="entry name" value="ACT"/>
    <property type="match status" value="1"/>
</dbReference>
<evidence type="ECO:0000256" key="3">
    <source>
        <dbReference type="ARBA" id="ARBA00006753"/>
    </source>
</evidence>
<keyword evidence="10" id="KW-0486">Methionine biosynthesis</keyword>
<dbReference type="EMBL" id="BFBR01000002">
    <property type="protein sequence ID" value="GBF57235.1"/>
    <property type="molecule type" value="Genomic_DNA"/>
</dbReference>
<comment type="similarity">
    <text evidence="3 13">Belongs to the homoserine dehydrogenase family.</text>
</comment>
<comment type="pathway">
    <text evidence="1">Amino-acid biosynthesis; L-threonine biosynthesis; L-threonine from L-aspartate: step 3/5.</text>
</comment>
<dbReference type="FunFam" id="3.30.360.10:FF:000005">
    <property type="entry name" value="Homoserine dehydrogenase"/>
    <property type="match status" value="1"/>
</dbReference>
<name>A0A2P2E856_9PROT</name>
<organism evidence="15 16">
    <name type="scientific">Candidatus Phycosocius bacilliformis</name>
    <dbReference type="NCBI Taxonomy" id="1445552"/>
    <lineage>
        <taxon>Bacteria</taxon>
        <taxon>Pseudomonadati</taxon>
        <taxon>Pseudomonadota</taxon>
        <taxon>Alphaproteobacteria</taxon>
        <taxon>Caulobacterales</taxon>
        <taxon>Caulobacterales incertae sedis</taxon>
        <taxon>Candidatus Phycosocius</taxon>
    </lineage>
</organism>
<protein>
    <recommendedName>
        <fullName evidence="5">Homoserine dehydrogenase</fullName>
        <ecNumber evidence="4">1.1.1.3</ecNumber>
    </recommendedName>
</protein>
<keyword evidence="9 15" id="KW-0560">Oxidoreductase</keyword>
<dbReference type="Pfam" id="PF03447">
    <property type="entry name" value="NAD_binding_3"/>
    <property type="match status" value="1"/>
</dbReference>
<evidence type="ECO:0000256" key="6">
    <source>
        <dbReference type="ARBA" id="ARBA00022605"/>
    </source>
</evidence>
<dbReference type="SUPFAM" id="SSF51735">
    <property type="entry name" value="NAD(P)-binding Rossmann-fold domains"/>
    <property type="match status" value="1"/>
</dbReference>
<accession>A0A2P2E856</accession>
<evidence type="ECO:0000256" key="7">
    <source>
        <dbReference type="ARBA" id="ARBA00022697"/>
    </source>
</evidence>
<dbReference type="PIRSF" id="PIRSF000098">
    <property type="entry name" value="Homoser_dehydrog"/>
    <property type="match status" value="1"/>
</dbReference>
<dbReference type="CDD" id="cd04881">
    <property type="entry name" value="ACT_HSDH-Hom"/>
    <property type="match status" value="1"/>
</dbReference>
<dbReference type="PROSITE" id="PS51671">
    <property type="entry name" value="ACT"/>
    <property type="match status" value="1"/>
</dbReference>
<dbReference type="UniPathway" id="UPA00050">
    <property type="reaction ID" value="UER00063"/>
</dbReference>
<dbReference type="GO" id="GO:0050661">
    <property type="term" value="F:NADP binding"/>
    <property type="evidence" value="ECO:0007669"/>
    <property type="project" value="InterPro"/>
</dbReference>
<keyword evidence="6" id="KW-0028">Amino-acid biosynthesis</keyword>
<feature type="binding site" evidence="12">
    <location>
        <begin position="9"/>
        <end position="16"/>
    </location>
    <ligand>
        <name>NADP(+)</name>
        <dbReference type="ChEBI" id="CHEBI:58349"/>
    </ligand>
</feature>
<evidence type="ECO:0000259" key="14">
    <source>
        <dbReference type="PROSITE" id="PS51671"/>
    </source>
</evidence>